<reference evidence="2 3" key="1">
    <citation type="journal article" date="2018" name="PLoS Genet.">
        <title>Population sequencing reveals clonal diversity and ancestral inbreeding in the grapevine cultivar Chardonnay.</title>
        <authorList>
            <person name="Roach M.J."/>
            <person name="Johnson D.L."/>
            <person name="Bohlmann J."/>
            <person name="van Vuuren H.J."/>
            <person name="Jones S.J."/>
            <person name="Pretorius I.S."/>
            <person name="Schmidt S.A."/>
            <person name="Borneman A.R."/>
        </authorList>
    </citation>
    <scope>NUCLEOTIDE SEQUENCE [LARGE SCALE GENOMIC DNA]</scope>
    <source>
        <strain evidence="3">cv. Chardonnay</strain>
        <tissue evidence="2">Leaf</tissue>
    </source>
</reference>
<dbReference type="EMBL" id="QGNW01001866">
    <property type="protein sequence ID" value="RVW29009.1"/>
    <property type="molecule type" value="Genomic_DNA"/>
</dbReference>
<evidence type="ECO:0000256" key="1">
    <source>
        <dbReference type="SAM" id="MobiDB-lite"/>
    </source>
</evidence>
<dbReference type="SUPFAM" id="SSF56672">
    <property type="entry name" value="DNA/RNA polymerases"/>
    <property type="match status" value="1"/>
</dbReference>
<accession>A0A438D0K8</accession>
<dbReference type="Proteomes" id="UP000288805">
    <property type="component" value="Unassembled WGS sequence"/>
</dbReference>
<proteinExistence type="predicted"/>
<dbReference type="InterPro" id="IPR043502">
    <property type="entry name" value="DNA/RNA_pol_sf"/>
</dbReference>
<organism evidence="2 3">
    <name type="scientific">Vitis vinifera</name>
    <name type="common">Grape</name>
    <dbReference type="NCBI Taxonomy" id="29760"/>
    <lineage>
        <taxon>Eukaryota</taxon>
        <taxon>Viridiplantae</taxon>
        <taxon>Streptophyta</taxon>
        <taxon>Embryophyta</taxon>
        <taxon>Tracheophyta</taxon>
        <taxon>Spermatophyta</taxon>
        <taxon>Magnoliopsida</taxon>
        <taxon>eudicotyledons</taxon>
        <taxon>Gunneridae</taxon>
        <taxon>Pentapetalae</taxon>
        <taxon>rosids</taxon>
        <taxon>Vitales</taxon>
        <taxon>Vitaceae</taxon>
        <taxon>Viteae</taxon>
        <taxon>Vitis</taxon>
    </lineage>
</organism>
<dbReference type="PANTHER" id="PTHR11439:SF486">
    <property type="entry name" value="RLK (RECEPTOR-LIKE KINASE) PROTEIN, PUTATIVE-RELATED"/>
    <property type="match status" value="1"/>
</dbReference>
<name>A0A438D0K8_VITVI</name>
<feature type="compositionally biased region" description="Polar residues" evidence="1">
    <location>
        <begin position="1"/>
        <end position="23"/>
    </location>
</feature>
<sequence length="275" mass="31122">MIKNLNPSPSPTQIHSGKGTTNLEKPIPFIDDSNIPITLRKGVRTCTNHPICRFISYDGLSPSYQDFVSVLDSVQVPNSIQEALKNPKWRKAVNEEIRALEKNGTWVISDLPHGKKPVGSNQDWSLHQLDVKNAFLNGNLEEEVYMEIPQGWKLLSTKQGVPNLRNLCMDSNNHLKHGLTDTPMDSTKKIGTKKNNAPVDKGRYQRLVGRLIYLSHTRPNIGFSISVVSQFMNNPTKEHMEAVNRILRYLKMTPGKGLLYKKNYTRDVEVFSDAD</sequence>
<evidence type="ECO:0000313" key="2">
    <source>
        <dbReference type="EMBL" id="RVW29009.1"/>
    </source>
</evidence>
<feature type="region of interest" description="Disordered" evidence="1">
    <location>
        <begin position="1"/>
        <end position="25"/>
    </location>
</feature>
<evidence type="ECO:0000313" key="3">
    <source>
        <dbReference type="Proteomes" id="UP000288805"/>
    </source>
</evidence>
<dbReference type="AlphaFoldDB" id="A0A438D0K8"/>
<comment type="caution">
    <text evidence="2">The sequence shown here is derived from an EMBL/GenBank/DDBJ whole genome shotgun (WGS) entry which is preliminary data.</text>
</comment>
<dbReference type="PANTHER" id="PTHR11439">
    <property type="entry name" value="GAG-POL-RELATED RETROTRANSPOSON"/>
    <property type="match status" value="1"/>
</dbReference>
<gene>
    <name evidence="2" type="primary">RE1_1819</name>
    <name evidence="2" type="ORF">CK203_088928</name>
</gene>
<protein>
    <submittedName>
        <fullName evidence="2">Retrovirus-related Pol polyprotein from transposon RE1</fullName>
    </submittedName>
</protein>